<feature type="transmembrane region" description="Helical" evidence="1">
    <location>
        <begin position="24"/>
        <end position="45"/>
    </location>
</feature>
<organism evidence="2">
    <name type="scientific">Nothobranchius kadleci</name>
    <name type="common">African annual killifish</name>
    <dbReference type="NCBI Taxonomy" id="1051664"/>
    <lineage>
        <taxon>Eukaryota</taxon>
        <taxon>Metazoa</taxon>
        <taxon>Chordata</taxon>
        <taxon>Craniata</taxon>
        <taxon>Vertebrata</taxon>
        <taxon>Euteleostomi</taxon>
        <taxon>Actinopterygii</taxon>
        <taxon>Neopterygii</taxon>
        <taxon>Teleostei</taxon>
        <taxon>Neoteleostei</taxon>
        <taxon>Acanthomorphata</taxon>
        <taxon>Ovalentaria</taxon>
        <taxon>Atherinomorphae</taxon>
        <taxon>Cyprinodontiformes</taxon>
        <taxon>Nothobranchiidae</taxon>
        <taxon>Nothobranchius</taxon>
    </lineage>
</organism>
<keyword evidence="1" id="KW-0472">Membrane</keyword>
<name>A0A1A8EEL9_NOTKA</name>
<dbReference type="AlphaFoldDB" id="A0A1A8EEL9"/>
<reference evidence="2" key="1">
    <citation type="submission" date="2016-05" db="EMBL/GenBank/DDBJ databases">
        <authorList>
            <person name="Lavstsen T."/>
            <person name="Jespersen J.S."/>
        </authorList>
    </citation>
    <scope>NUCLEOTIDE SEQUENCE</scope>
    <source>
        <tissue evidence="2">Brain</tissue>
    </source>
</reference>
<dbReference type="EMBL" id="HAEA01015044">
    <property type="protein sequence ID" value="SBQ43524.1"/>
    <property type="molecule type" value="Transcribed_RNA"/>
</dbReference>
<proteinExistence type="predicted"/>
<sequence length="119" mass="13639">MESMQNSSFSRIEITFWSSSVNNAIVVLGVLTFALQLCLLLLFMLRCWRFDNRVKEALKHPGTFMKLNKLHCNLYKQPTCWHCADAAGASYLTSYTTEDEYDRSDPPLAPSIPWDLVQS</sequence>
<keyword evidence="1" id="KW-1133">Transmembrane helix</keyword>
<protein>
    <submittedName>
        <fullName evidence="2">Uncharacterized protein</fullName>
    </submittedName>
</protein>
<evidence type="ECO:0000313" key="2">
    <source>
        <dbReference type="EMBL" id="SBQ43524.1"/>
    </source>
</evidence>
<gene>
    <name evidence="2" type="primary">Nfu_g_1_011932</name>
</gene>
<keyword evidence="1" id="KW-0812">Transmembrane</keyword>
<evidence type="ECO:0000256" key="1">
    <source>
        <dbReference type="SAM" id="Phobius"/>
    </source>
</evidence>
<reference evidence="2" key="2">
    <citation type="submission" date="2016-06" db="EMBL/GenBank/DDBJ databases">
        <title>The genome of a short-lived fish provides insights into sex chromosome evolution and the genetic control of aging.</title>
        <authorList>
            <person name="Reichwald K."/>
            <person name="Felder M."/>
            <person name="Petzold A."/>
            <person name="Koch P."/>
            <person name="Groth M."/>
            <person name="Platzer M."/>
        </authorList>
    </citation>
    <scope>NUCLEOTIDE SEQUENCE</scope>
    <source>
        <tissue evidence="2">Brain</tissue>
    </source>
</reference>
<accession>A0A1A8EEL9</accession>